<reference evidence="4" key="1">
    <citation type="journal article" date="2020" name="J Insects Food Feed">
        <title>The yellow mealworm (Tenebrio molitor) genome: a resource for the emerging insects as food and feed industry.</title>
        <authorList>
            <person name="Eriksson T."/>
            <person name="Andere A."/>
            <person name="Kelstrup H."/>
            <person name="Emery V."/>
            <person name="Picard C."/>
        </authorList>
    </citation>
    <scope>NUCLEOTIDE SEQUENCE</scope>
    <source>
        <strain evidence="4">Stoneville</strain>
        <tissue evidence="4">Whole head</tissue>
    </source>
</reference>
<organism evidence="4 5">
    <name type="scientific">Tenebrio molitor</name>
    <name type="common">Yellow mealworm beetle</name>
    <dbReference type="NCBI Taxonomy" id="7067"/>
    <lineage>
        <taxon>Eukaryota</taxon>
        <taxon>Metazoa</taxon>
        <taxon>Ecdysozoa</taxon>
        <taxon>Arthropoda</taxon>
        <taxon>Hexapoda</taxon>
        <taxon>Insecta</taxon>
        <taxon>Pterygota</taxon>
        <taxon>Neoptera</taxon>
        <taxon>Endopterygota</taxon>
        <taxon>Coleoptera</taxon>
        <taxon>Polyphaga</taxon>
        <taxon>Cucujiformia</taxon>
        <taxon>Tenebrionidae</taxon>
        <taxon>Tenebrio</taxon>
    </lineage>
</organism>
<sequence>MDNAGTFDNLAPLLSARGHSVLCIDLPGHGLSSHYSEGHFYYIFWDGIHLVRRIVKHFNWTNITIMGHSLGGGIAFLYAATYPGEVDKYISFDIASPSVRSPDRVVAGIGECVDKFLKYENLKVEQQPCYTYDEMIDIVYGAYNDAVTRESCEVMMRRGMKPAEHKPGCYVFARDPRLKVAALGFMTPDQVMQFATRVRCKVLNVRGNPGMKFDVPEFYGQVLDKIEEHAKRVERHVVEGSHHLHLNNPERVVDIVDAFLRS</sequence>
<dbReference type="GO" id="GO:0016787">
    <property type="term" value="F:hydrolase activity"/>
    <property type="evidence" value="ECO:0007669"/>
    <property type="project" value="UniProtKB-KW"/>
</dbReference>
<comment type="similarity">
    <text evidence="1">Belongs to the AB hydrolase superfamily.</text>
</comment>
<dbReference type="PANTHER" id="PTHR43798:SF14">
    <property type="entry name" value="SERINE HYDROLASE-LIKE PROTEIN DDB_G0286239"/>
    <property type="match status" value="1"/>
</dbReference>
<gene>
    <name evidence="4" type="ORF">GEV33_012761</name>
</gene>
<dbReference type="PRINTS" id="PR00111">
    <property type="entry name" value="ABHYDROLASE"/>
</dbReference>
<dbReference type="Proteomes" id="UP000719412">
    <property type="component" value="Unassembled WGS sequence"/>
</dbReference>
<dbReference type="SUPFAM" id="SSF53474">
    <property type="entry name" value="alpha/beta-Hydrolases"/>
    <property type="match status" value="1"/>
</dbReference>
<keyword evidence="2" id="KW-0378">Hydrolase</keyword>
<name>A0A8J6H881_TENMO</name>
<dbReference type="Gene3D" id="3.40.50.1820">
    <property type="entry name" value="alpha/beta hydrolase"/>
    <property type="match status" value="1"/>
</dbReference>
<evidence type="ECO:0000313" key="4">
    <source>
        <dbReference type="EMBL" id="KAH0810029.1"/>
    </source>
</evidence>
<feature type="domain" description="AB hydrolase-1" evidence="3">
    <location>
        <begin position="7"/>
        <end position="94"/>
    </location>
</feature>
<keyword evidence="5" id="KW-1185">Reference proteome</keyword>
<protein>
    <recommendedName>
        <fullName evidence="3">AB hydrolase-1 domain-containing protein</fullName>
    </recommendedName>
</protein>
<accession>A0A8J6H881</accession>
<dbReference type="PANTHER" id="PTHR43798">
    <property type="entry name" value="MONOACYLGLYCEROL LIPASE"/>
    <property type="match status" value="1"/>
</dbReference>
<dbReference type="InterPro" id="IPR050266">
    <property type="entry name" value="AB_hydrolase_sf"/>
</dbReference>
<reference evidence="4" key="2">
    <citation type="submission" date="2021-08" db="EMBL/GenBank/DDBJ databases">
        <authorList>
            <person name="Eriksson T."/>
        </authorList>
    </citation>
    <scope>NUCLEOTIDE SEQUENCE</scope>
    <source>
        <strain evidence="4">Stoneville</strain>
        <tissue evidence="4">Whole head</tissue>
    </source>
</reference>
<dbReference type="AlphaFoldDB" id="A0A8J6H881"/>
<evidence type="ECO:0000259" key="3">
    <source>
        <dbReference type="Pfam" id="PF00561"/>
    </source>
</evidence>
<dbReference type="EMBL" id="JABDTM020027758">
    <property type="protein sequence ID" value="KAH0810029.1"/>
    <property type="molecule type" value="Genomic_DNA"/>
</dbReference>
<comment type="caution">
    <text evidence="4">The sequence shown here is derived from an EMBL/GenBank/DDBJ whole genome shotgun (WGS) entry which is preliminary data.</text>
</comment>
<dbReference type="InterPro" id="IPR000073">
    <property type="entry name" value="AB_hydrolase_1"/>
</dbReference>
<evidence type="ECO:0000256" key="1">
    <source>
        <dbReference type="ARBA" id="ARBA00008645"/>
    </source>
</evidence>
<dbReference type="Pfam" id="PF00561">
    <property type="entry name" value="Abhydrolase_1"/>
    <property type="match status" value="1"/>
</dbReference>
<proteinExistence type="inferred from homology"/>
<dbReference type="GO" id="GO:0016020">
    <property type="term" value="C:membrane"/>
    <property type="evidence" value="ECO:0007669"/>
    <property type="project" value="TreeGrafter"/>
</dbReference>
<evidence type="ECO:0000313" key="5">
    <source>
        <dbReference type="Proteomes" id="UP000719412"/>
    </source>
</evidence>
<evidence type="ECO:0000256" key="2">
    <source>
        <dbReference type="ARBA" id="ARBA00022801"/>
    </source>
</evidence>
<dbReference type="InterPro" id="IPR029058">
    <property type="entry name" value="AB_hydrolase_fold"/>
</dbReference>